<reference evidence="1" key="2">
    <citation type="journal article" date="2007" name="Science">
        <title>Draft genome sequence of the sexually transmitted pathogen Trichomonas vaginalis.</title>
        <authorList>
            <person name="Carlton J.M."/>
            <person name="Hirt R.P."/>
            <person name="Silva J.C."/>
            <person name="Delcher A.L."/>
            <person name="Schatz M."/>
            <person name="Zhao Q."/>
            <person name="Wortman J.R."/>
            <person name="Bidwell S.L."/>
            <person name="Alsmark U.C.M."/>
            <person name="Besteiro S."/>
            <person name="Sicheritz-Ponten T."/>
            <person name="Noel C.J."/>
            <person name="Dacks J.B."/>
            <person name="Foster P.G."/>
            <person name="Simillion C."/>
            <person name="Van de Peer Y."/>
            <person name="Miranda-Saavedra D."/>
            <person name="Barton G.J."/>
            <person name="Westrop G.D."/>
            <person name="Mueller S."/>
            <person name="Dessi D."/>
            <person name="Fiori P.L."/>
            <person name="Ren Q."/>
            <person name="Paulsen I."/>
            <person name="Zhang H."/>
            <person name="Bastida-Corcuera F.D."/>
            <person name="Simoes-Barbosa A."/>
            <person name="Brown M.T."/>
            <person name="Hayes R.D."/>
            <person name="Mukherjee M."/>
            <person name="Okumura C.Y."/>
            <person name="Schneider R."/>
            <person name="Smith A.J."/>
            <person name="Vanacova S."/>
            <person name="Villalvazo M."/>
            <person name="Haas B.J."/>
            <person name="Pertea M."/>
            <person name="Feldblyum T.V."/>
            <person name="Utterback T.R."/>
            <person name="Shu C.L."/>
            <person name="Osoegawa K."/>
            <person name="de Jong P.J."/>
            <person name="Hrdy I."/>
            <person name="Horvathova L."/>
            <person name="Zubacova Z."/>
            <person name="Dolezal P."/>
            <person name="Malik S.B."/>
            <person name="Logsdon J.M. Jr."/>
            <person name="Henze K."/>
            <person name="Gupta A."/>
            <person name="Wang C.C."/>
            <person name="Dunne R.L."/>
            <person name="Upcroft J.A."/>
            <person name="Upcroft P."/>
            <person name="White O."/>
            <person name="Salzberg S.L."/>
            <person name="Tang P."/>
            <person name="Chiu C.-H."/>
            <person name="Lee Y.-S."/>
            <person name="Embley T.M."/>
            <person name="Coombs G.H."/>
            <person name="Mottram J.C."/>
            <person name="Tachezy J."/>
            <person name="Fraser-Liggett C.M."/>
            <person name="Johnson P.J."/>
        </authorList>
    </citation>
    <scope>NUCLEOTIDE SEQUENCE [LARGE SCALE GENOMIC DNA]</scope>
    <source>
        <strain evidence="1">G3</strain>
    </source>
</reference>
<dbReference type="AlphaFoldDB" id="A2EES9"/>
<evidence type="ECO:0000313" key="2">
    <source>
        <dbReference type="Proteomes" id="UP000001542"/>
    </source>
</evidence>
<reference evidence="1" key="1">
    <citation type="submission" date="2006-10" db="EMBL/GenBank/DDBJ databases">
        <authorList>
            <person name="Amadeo P."/>
            <person name="Zhao Q."/>
            <person name="Wortman J."/>
            <person name="Fraser-Liggett C."/>
            <person name="Carlton J."/>
        </authorList>
    </citation>
    <scope>NUCLEOTIDE SEQUENCE</scope>
    <source>
        <strain evidence="1">G3</strain>
    </source>
</reference>
<evidence type="ECO:0000313" key="1">
    <source>
        <dbReference type="EMBL" id="EAY08885.1"/>
    </source>
</evidence>
<dbReference type="VEuPathDB" id="TrichDB:TVAGG3_0982160"/>
<dbReference type="Proteomes" id="UP000001542">
    <property type="component" value="Unassembled WGS sequence"/>
</dbReference>
<dbReference type="EMBL" id="DS113369">
    <property type="protein sequence ID" value="EAY08885.1"/>
    <property type="molecule type" value="Genomic_DNA"/>
</dbReference>
<accession>A2EES9</accession>
<dbReference type="InParanoid" id="A2EES9"/>
<dbReference type="KEGG" id="tva:4766794"/>
<dbReference type="VEuPathDB" id="TrichDB:TVAG_051200"/>
<sequence length="120" mass="13967">MTSSSKQFQFNKVSTTDGNINNLDVDKQDIGEVYETFKDCSYEKDYYLISYAILNNFDNHIMHEAVKRGNLSLIRNFVNCGAGPNPRNYRNQTPLQRAFERNEDIIIKYFLTAPKIDRNS</sequence>
<protein>
    <submittedName>
        <fullName evidence="1">Uncharacterized protein</fullName>
    </submittedName>
</protein>
<proteinExistence type="predicted"/>
<gene>
    <name evidence="1" type="ORF">TVAG_051200</name>
</gene>
<keyword evidence="2" id="KW-1185">Reference proteome</keyword>
<organism evidence="1 2">
    <name type="scientific">Trichomonas vaginalis (strain ATCC PRA-98 / G3)</name>
    <dbReference type="NCBI Taxonomy" id="412133"/>
    <lineage>
        <taxon>Eukaryota</taxon>
        <taxon>Metamonada</taxon>
        <taxon>Parabasalia</taxon>
        <taxon>Trichomonadida</taxon>
        <taxon>Trichomonadidae</taxon>
        <taxon>Trichomonas</taxon>
    </lineage>
</organism>
<dbReference type="InterPro" id="IPR036770">
    <property type="entry name" value="Ankyrin_rpt-contain_sf"/>
</dbReference>
<name>A2EES9_TRIV3</name>
<dbReference type="Gene3D" id="1.25.40.20">
    <property type="entry name" value="Ankyrin repeat-containing domain"/>
    <property type="match status" value="1"/>
</dbReference>
<dbReference type="SMR" id="A2EES9"/>
<dbReference type="SUPFAM" id="SSF48403">
    <property type="entry name" value="Ankyrin repeat"/>
    <property type="match status" value="1"/>
</dbReference>
<dbReference type="RefSeq" id="XP_001321108.1">
    <property type="nucleotide sequence ID" value="XM_001321073.1"/>
</dbReference>